<dbReference type="InterPro" id="IPR014031">
    <property type="entry name" value="Ketoacyl_synth_C"/>
</dbReference>
<dbReference type="InterPro" id="IPR032821">
    <property type="entry name" value="PKS_assoc"/>
</dbReference>
<evidence type="ECO:0000313" key="14">
    <source>
        <dbReference type="Proteomes" id="UP001156690"/>
    </source>
</evidence>
<dbReference type="PROSITE" id="PS00012">
    <property type="entry name" value="PHOSPHOPANTETHEINE"/>
    <property type="match status" value="1"/>
</dbReference>
<dbReference type="InterPro" id="IPR000873">
    <property type="entry name" value="AMP-dep_synth/lig_dom"/>
</dbReference>
<dbReference type="Gene3D" id="3.30.559.10">
    <property type="entry name" value="Chloramphenicol acetyltransferase-like domain"/>
    <property type="match status" value="1"/>
</dbReference>
<dbReference type="InterPro" id="IPR013968">
    <property type="entry name" value="PKS_KR"/>
</dbReference>
<dbReference type="SUPFAM" id="SSF53335">
    <property type="entry name" value="S-adenosyl-L-methionine-dependent methyltransferases"/>
    <property type="match status" value="1"/>
</dbReference>
<dbReference type="Proteomes" id="UP001156690">
    <property type="component" value="Unassembled WGS sequence"/>
</dbReference>
<dbReference type="PROSITE" id="PS00455">
    <property type="entry name" value="AMP_BINDING"/>
    <property type="match status" value="1"/>
</dbReference>
<dbReference type="InterPro" id="IPR018201">
    <property type="entry name" value="Ketoacyl_synth_AS"/>
</dbReference>
<dbReference type="SUPFAM" id="SSF52777">
    <property type="entry name" value="CoA-dependent acyltransferases"/>
    <property type="match status" value="2"/>
</dbReference>
<dbReference type="InterPro" id="IPR036291">
    <property type="entry name" value="NAD(P)-bd_dom_sf"/>
</dbReference>
<dbReference type="InterPro" id="IPR057326">
    <property type="entry name" value="KR_dom"/>
</dbReference>
<dbReference type="Gene3D" id="3.30.559.30">
    <property type="entry name" value="Nonribosomal peptide synthetase, condensation domain"/>
    <property type="match status" value="1"/>
</dbReference>
<evidence type="ECO:0000256" key="2">
    <source>
        <dbReference type="ARBA" id="ARBA00005194"/>
    </source>
</evidence>
<dbReference type="InterPro" id="IPR042099">
    <property type="entry name" value="ANL_N_sf"/>
</dbReference>
<dbReference type="Gene3D" id="3.40.50.720">
    <property type="entry name" value="NAD(P)-binding Rossmann-like Domain"/>
    <property type="match status" value="1"/>
</dbReference>
<keyword evidence="14" id="KW-1185">Reference proteome</keyword>
<dbReference type="Pfam" id="PF00501">
    <property type="entry name" value="AMP-binding"/>
    <property type="match status" value="1"/>
</dbReference>
<dbReference type="InterPro" id="IPR016035">
    <property type="entry name" value="Acyl_Trfase/lysoPLipase"/>
</dbReference>
<dbReference type="EMBL" id="BSNX01000056">
    <property type="protein sequence ID" value="GLQ74482.1"/>
    <property type="molecule type" value="Genomic_DNA"/>
</dbReference>
<dbReference type="PROSITE" id="PS52004">
    <property type="entry name" value="KS3_2"/>
    <property type="match status" value="1"/>
</dbReference>
<reference evidence="14" key="1">
    <citation type="journal article" date="2019" name="Int. J. Syst. Evol. Microbiol.">
        <title>The Global Catalogue of Microorganisms (GCM) 10K type strain sequencing project: providing services to taxonomists for standard genome sequencing and annotation.</title>
        <authorList>
            <consortium name="The Broad Institute Genomics Platform"/>
            <consortium name="The Broad Institute Genome Sequencing Center for Infectious Disease"/>
            <person name="Wu L."/>
            <person name="Ma J."/>
        </authorList>
    </citation>
    <scope>NUCLEOTIDE SEQUENCE [LARGE SCALE GENOMIC DNA]</scope>
    <source>
        <strain evidence="14">NBRC 15640</strain>
    </source>
</reference>
<dbReference type="PANTHER" id="PTHR43775:SF37">
    <property type="entry name" value="SI:DKEY-61P9.11"/>
    <property type="match status" value="1"/>
</dbReference>
<dbReference type="GO" id="GO:0004315">
    <property type="term" value="F:3-oxoacyl-[acyl-carrier-protein] synthase activity"/>
    <property type="evidence" value="ECO:0007669"/>
    <property type="project" value="InterPro"/>
</dbReference>
<dbReference type="Pfam" id="PF00668">
    <property type="entry name" value="Condensation"/>
    <property type="match status" value="1"/>
</dbReference>
<keyword evidence="7" id="KW-0808">Transferase</keyword>
<dbReference type="PROSITE" id="PS50075">
    <property type="entry name" value="CARRIER"/>
    <property type="match status" value="2"/>
</dbReference>
<proteinExistence type="inferred from homology"/>
<dbReference type="SMART" id="SM00827">
    <property type="entry name" value="PKS_AT"/>
    <property type="match status" value="1"/>
</dbReference>
<evidence type="ECO:0000256" key="6">
    <source>
        <dbReference type="ARBA" id="ARBA00022598"/>
    </source>
</evidence>
<dbReference type="NCBIfam" id="TIGR01733">
    <property type="entry name" value="AA-adenyl-dom"/>
    <property type="match status" value="1"/>
</dbReference>
<dbReference type="PANTHER" id="PTHR43775">
    <property type="entry name" value="FATTY ACID SYNTHASE"/>
    <property type="match status" value="1"/>
</dbReference>
<dbReference type="InterPro" id="IPR023213">
    <property type="entry name" value="CAT-like_dom_sf"/>
</dbReference>
<dbReference type="InterPro" id="IPR006162">
    <property type="entry name" value="Ppantetheine_attach_site"/>
</dbReference>
<dbReference type="InterPro" id="IPR020845">
    <property type="entry name" value="AMP-binding_CS"/>
</dbReference>
<dbReference type="GO" id="GO:0071770">
    <property type="term" value="P:DIM/DIP cell wall layer assembly"/>
    <property type="evidence" value="ECO:0007669"/>
    <property type="project" value="TreeGrafter"/>
</dbReference>
<dbReference type="InterPro" id="IPR020841">
    <property type="entry name" value="PKS_Beta-ketoAc_synthase_dom"/>
</dbReference>
<dbReference type="InterPro" id="IPR014030">
    <property type="entry name" value="Ketoacyl_synth_N"/>
</dbReference>
<evidence type="ECO:0000256" key="8">
    <source>
        <dbReference type="ARBA" id="ARBA00022737"/>
    </source>
</evidence>
<dbReference type="SUPFAM" id="SSF55048">
    <property type="entry name" value="Probable ACP-binding domain of malonyl-CoA ACP transacylase"/>
    <property type="match status" value="1"/>
</dbReference>
<evidence type="ECO:0000259" key="12">
    <source>
        <dbReference type="PROSITE" id="PS52004"/>
    </source>
</evidence>
<evidence type="ECO:0000256" key="3">
    <source>
        <dbReference type="ARBA" id="ARBA00006484"/>
    </source>
</evidence>
<dbReference type="Gene3D" id="3.40.366.10">
    <property type="entry name" value="Malonyl-Coenzyme A Acyl Carrier Protein, domain 2"/>
    <property type="match status" value="1"/>
</dbReference>
<evidence type="ECO:0000313" key="13">
    <source>
        <dbReference type="EMBL" id="GLQ74482.1"/>
    </source>
</evidence>
<keyword evidence="5" id="KW-0597">Phosphoprotein</keyword>
<evidence type="ECO:0000259" key="11">
    <source>
        <dbReference type="PROSITE" id="PS50075"/>
    </source>
</evidence>
<dbReference type="CDD" id="cd19535">
    <property type="entry name" value="Cyc_NRPS"/>
    <property type="match status" value="1"/>
</dbReference>
<dbReference type="GO" id="GO:0005886">
    <property type="term" value="C:plasma membrane"/>
    <property type="evidence" value="ECO:0007669"/>
    <property type="project" value="TreeGrafter"/>
</dbReference>
<evidence type="ECO:0000256" key="5">
    <source>
        <dbReference type="ARBA" id="ARBA00022553"/>
    </source>
</evidence>
<dbReference type="Pfam" id="PF02801">
    <property type="entry name" value="Ketoacyl-synt_C"/>
    <property type="match status" value="1"/>
</dbReference>
<feature type="domain" description="Ketosynthase family 3 (KS3)" evidence="12">
    <location>
        <begin position="4"/>
        <end position="429"/>
    </location>
</feature>
<dbReference type="Pfam" id="PF00698">
    <property type="entry name" value="Acyl_transf_1"/>
    <property type="match status" value="1"/>
</dbReference>
<dbReference type="SUPFAM" id="SSF51735">
    <property type="entry name" value="NAD(P)-binding Rossmann-fold domains"/>
    <property type="match status" value="1"/>
</dbReference>
<dbReference type="SMART" id="SM01294">
    <property type="entry name" value="PKS_PP_betabranch"/>
    <property type="match status" value="1"/>
</dbReference>
<evidence type="ECO:0000256" key="9">
    <source>
        <dbReference type="ARBA" id="ARBA00023268"/>
    </source>
</evidence>
<comment type="similarity">
    <text evidence="3">Belongs to the short-chain dehydrogenases/reductases (SDR) family.</text>
</comment>
<dbReference type="SUPFAM" id="SSF53901">
    <property type="entry name" value="Thiolase-like"/>
    <property type="match status" value="1"/>
</dbReference>
<dbReference type="Gene3D" id="3.40.50.150">
    <property type="entry name" value="Vaccinia Virus protein VP39"/>
    <property type="match status" value="1"/>
</dbReference>
<evidence type="ECO:0000256" key="1">
    <source>
        <dbReference type="ARBA" id="ARBA00001957"/>
    </source>
</evidence>
<dbReference type="SMART" id="SM00823">
    <property type="entry name" value="PKS_PP"/>
    <property type="match status" value="2"/>
</dbReference>
<dbReference type="Gene3D" id="3.40.47.10">
    <property type="match status" value="1"/>
</dbReference>
<dbReference type="InterPro" id="IPR020806">
    <property type="entry name" value="PKS_PP-bd"/>
</dbReference>
<gene>
    <name evidence="13" type="ORF">GCM10007932_38430</name>
</gene>
<comment type="pathway">
    <text evidence="2">Lipid metabolism; fatty acid biosynthesis.</text>
</comment>
<dbReference type="Pfam" id="PF00550">
    <property type="entry name" value="PP-binding"/>
    <property type="match status" value="2"/>
</dbReference>
<dbReference type="SUPFAM" id="SSF52151">
    <property type="entry name" value="FabD/lysophospholipase-like"/>
    <property type="match status" value="1"/>
</dbReference>
<evidence type="ECO:0000256" key="10">
    <source>
        <dbReference type="ARBA" id="ARBA00029443"/>
    </source>
</evidence>
<dbReference type="SMART" id="SM00822">
    <property type="entry name" value="PKS_KR"/>
    <property type="match status" value="1"/>
</dbReference>
<name>A0AAV5NV52_9VIBR</name>
<dbReference type="InterPro" id="IPR010071">
    <property type="entry name" value="AA_adenyl_dom"/>
</dbReference>
<comment type="caution">
    <text evidence="13">The sequence shown here is derived from an EMBL/GenBank/DDBJ whole genome shotgun (WGS) entry which is preliminary data.</text>
</comment>
<dbReference type="Gene3D" id="3.40.50.12780">
    <property type="entry name" value="N-terminal domain of ligase-like"/>
    <property type="match status" value="1"/>
</dbReference>
<dbReference type="Pfam" id="PF16197">
    <property type="entry name" value="KAsynt_C_assoc"/>
    <property type="match status" value="1"/>
</dbReference>
<dbReference type="GO" id="GO:0031177">
    <property type="term" value="F:phosphopantetheine binding"/>
    <property type="evidence" value="ECO:0007669"/>
    <property type="project" value="InterPro"/>
</dbReference>
<dbReference type="InterPro" id="IPR029063">
    <property type="entry name" value="SAM-dependent_MTases_sf"/>
</dbReference>
<comment type="similarity">
    <text evidence="10">In the C-terminal section; belongs to the NRP synthetase family.</text>
</comment>
<keyword evidence="9" id="KW-0511">Multifunctional enzyme</keyword>
<dbReference type="GO" id="GO:0009403">
    <property type="term" value="P:toxin biosynthetic process"/>
    <property type="evidence" value="ECO:0007669"/>
    <property type="project" value="UniProtKB-ARBA"/>
</dbReference>
<dbReference type="Pfam" id="PF00109">
    <property type="entry name" value="ketoacyl-synt"/>
    <property type="match status" value="1"/>
</dbReference>
<comment type="cofactor">
    <cofactor evidence="1">
        <name>pantetheine 4'-phosphate</name>
        <dbReference type="ChEBI" id="CHEBI:47942"/>
    </cofactor>
</comment>
<dbReference type="FunFam" id="3.30.559.30:FF:000006">
    <property type="entry name" value="Yersiniabactin polyketide/non-ribosomal peptide synthetase"/>
    <property type="match status" value="1"/>
</dbReference>
<keyword evidence="4" id="KW-0596">Phosphopantetheine</keyword>
<feature type="domain" description="Carrier" evidence="11">
    <location>
        <begin position="2827"/>
        <end position="2902"/>
    </location>
</feature>
<dbReference type="InterPro" id="IPR057737">
    <property type="entry name" value="Condensation_MtbB-like"/>
</dbReference>
<dbReference type="InterPro" id="IPR013217">
    <property type="entry name" value="Methyltransf_12"/>
</dbReference>
<feature type="domain" description="Carrier" evidence="11">
    <location>
        <begin position="1372"/>
        <end position="1446"/>
    </location>
</feature>
<keyword evidence="8" id="KW-0677">Repeat</keyword>
<dbReference type="Pfam" id="PF08242">
    <property type="entry name" value="Methyltransf_12"/>
    <property type="match status" value="1"/>
</dbReference>
<accession>A0AAV5NV52</accession>
<dbReference type="FunFam" id="3.30.559.10:FF:000023">
    <property type="entry name" value="Non-ribosomal peptide synthetase"/>
    <property type="match status" value="1"/>
</dbReference>
<dbReference type="Pfam" id="PF08659">
    <property type="entry name" value="KR"/>
    <property type="match status" value="1"/>
</dbReference>
<dbReference type="PROSITE" id="PS00606">
    <property type="entry name" value="KS3_1"/>
    <property type="match status" value="1"/>
</dbReference>
<dbReference type="GO" id="GO:0005737">
    <property type="term" value="C:cytoplasm"/>
    <property type="evidence" value="ECO:0007669"/>
    <property type="project" value="TreeGrafter"/>
</dbReference>
<dbReference type="GO" id="GO:0016874">
    <property type="term" value="F:ligase activity"/>
    <property type="evidence" value="ECO:0007669"/>
    <property type="project" value="UniProtKB-KW"/>
</dbReference>
<dbReference type="RefSeq" id="WP_126610172.1">
    <property type="nucleotide sequence ID" value="NZ_AP025144.1"/>
</dbReference>
<dbReference type="Gene3D" id="1.10.1200.10">
    <property type="entry name" value="ACP-like"/>
    <property type="match status" value="2"/>
</dbReference>
<sequence>MKPDMPIAVIGMTCRFPDAPSVKAFRENLLFGHDSIHPLTPEEIEREGIDPSLLEDDDFINAGTLIENVANFDYGFFSLSPKEASLMDPQHRLFLAECRKLLDVSNLTRDEDNIGIFAGCRQSTYQAFLSPIRPEQITESESFQQLMGNDKDYLATRASYFLNLNGPALTVQSACSTSLVAVHQACQSLRSGECDSAFAGGVAISFPQGVGYRASEGMIFSNDGKCRPFSEEGTGIVAGNGLGIVALKRLDDAIKDGDKIHAVLKGSAISNDGKAKLGYTAPGKTGQKKAIEMALKKSGVDPKDIGLLEAHGTGTPLGDPIEVQAISEVYSTFDVPNQNCAIGSVKGNVGHLDTAAGVASLIKSILSVRDGLILPSLHCRPENPRIQFDTTPFYLAHDCSVWPNRFQSRIAAVSSFGIGGTNCHMIVEQPPKQEPVVNYTSSDEFEILAVSNHKESNVLEQANQFVSSLENDQLASQCKTAALKRTHYPSRVALYGKSKKDFRKALKNATVQTVKTNPTVAWVFSGQGSQKPGMGKAFYEKYAVFRDAIDDCDRLFSDAGIANLKEVMFDDHLAEKLNQTLYTQPALFAWQYAMGLLLIDWEVEPDFVAGHSIGEFAACVMAEHFSVESVVRLVAHRARLMQEQTDEGRMLAIKLPEAQLQEVLSAYEAISIASINSADRFTLSGRDSDVSRLIQSLDASQIAYKELDVHRAFHSSTMEAIRNDFLQFTLQQEATAEEESAEEESDVCMYSTLTGEEVQFGDLTLDYWFQQLRSPVLFHPTLESIAKEEPDLVVEISPDGSFLSLLKHSDVFDSECVVGKVGYEHSHELVAQLFSLGYEQPLEAYYENTAVPFSEMPPLVFSDTHCWASTPIHYPAARQHSGYGKQQKEPAQSMEFWGWQWQPITNDVAPKPEFDDERKLRWAIIGNNKWADSLNVEISALGHQCDIYDTVQSVQECDRIVDTRSLTLDWALEASAQTLTAAREQLVQLGQYGEQHPKCRIITLLSSSAQKVSAGNSPHSDNLLWPFQNLNRSLANEKPQLALHCLDIHECAVDSALVSILSNLDEPSPILSLKNNQLYTLDVVSKEVGSPQQPMEWRSEHFTVIAGLGAVGLGLAEWLVEKGCDKLVIIVRQALNEQQEALIQSLQTREVTVHVLQASLVEEHALSTAFDALDVTVSRVFHTAHAGTHKLHPLDDSSAFEGSLPVKLIGSMNLHRVFENQPLELFCMFTSLSSMMAISGTSGYATANAWQDSYAAYLRQHGVPALTVSWSQLQLSRDAQYVASVNDTGMVALSKEQTFSVMEQLIQHNESGLTPILYDANVLGQVVSKLPATSVYLKDIFTIESTDAATPAATDGNNLISLDNLSTEEAKKTVAEFLHQLICQRLQYSSDQLDPDGSLTGQGVDSLIFLDIVQVINKTFSMDLPPTAGYEHGTITALSQYIASQLKKDDIEFSQSTTSGAESTIVADPAAAYEPFPLTDLQQAFWLGRCNDLNLGSVSCHEYLELQFDELDIDKLETAWNRLIARHDMMRCVITGDGLQRILPHSDQTHYQVGVTDLSNASVEERESHLANTRQRMSYQVFNPQTWPLFELSVSKWDGGIRVHLDMDLLVFDIQSLRVIFGELDTLLLNPDTEFQPLTLSFRDYIMVEKAREVEPRWLSAKEYWQNKLNDIPPAPELPMIREESTSEQMSFRTLDHVLERDTWEVFKQRARDFGITPSGAMLAAYTYAIASYAKSSEFTLNITYFNRKNVHPQVMDICGDFTSLMLLPVSVDATETFIDAAKRTQESLWKALEHRDYNGIRVMRDLGRHMGEGADAIQMPVVFTSMIGMDFNDPSQPGWELQRHQIFEVNQTPQVWLDYQARESNGALFTQWFIADEFFEKSMIEGLFETYTSILDKLAKEEEFWTAQVPDLRSDQAKAISSSLNRVVDTQLPTLMPEPFHKSAGQMAQRPALLTHDSSLSYQEVQARVNQLANHLIHMGLSASEPVAVVMPKSVEAVITALAIQTAGGCYTPINADFDNQRLEQILIDLEPFAILTLADIELSVPCSVSNVQRLNLTDESTEKPIARQTSDQLSYIIYTSGSTGIPKGVMLDHEAPLNTLQQLANILDLGPDDRTLSMCAFHHDMSVFDLFAMFGSGGSVVLPERDRAYDAMHWLSLMHEHKPSILNAVPAFITMLLDAIEQQNSVPPSPRHIMMGGDWIPVELVRRIQKVWPEVDIHSIGGPTETAIVSTHYRIQNIEEDSSRIPYGRPLPNQTCVLLNSAGIECPPNVVGEICMGGMARSLGYLKDAERTAEKYRPHPLTGEPLFYTGDMGVLRPDGQLDILGRIDNQIKINGLRVEPGEIEAAIEQHPQVSEAVVVYAGEPTRQLHGFVKSIEVTSTVTDQDWYTASGDGHNAIEHLPENFDLADYAEHYFDMEQLATWVMLRTIQAVDFFKTEGDTASFVTLVDALKVSPHYQKLFESWVRVLTEDGYLVLEKGEYKATHRIKDAEEYDRQFAKIVAHTETGPEHTQRIWSLISRCIERSGALLDGSFNPLELMFEDGKTDFAESWYRENPVSTHFNRVAGKVAGGFLSNRSGPLRILEFGAGIGSVTHEILANMPSSDFIYDFTDLSTYFLDNAADVFKAYPQLNYGLYNINEEPSLQGYQYGEYDLVIGANVLHDAEDLNAASRRLRALLKPDGALLLVEGTNNPRFQLVSLGFVEGLTHYADERLETCLPMISAPSWQQVMNRAGFAKATCFPKAGHDTEAMNYHVLLGQNSGSDCSLDVQSIQSLLKNQLPAHMQPAHWHHLLELPLTLNGKVDRQKLATEIKPSGHHESLESGGLALTTDKEHLLASAWSDTLNIPVETADANFFMLGGDSLLLTRLSGLLQDKHGIYLDLATLVKTPRLCDQAVLMGDLPVELDIEEEAFEEGVI</sequence>
<dbReference type="CDD" id="cd00833">
    <property type="entry name" value="PKS"/>
    <property type="match status" value="1"/>
</dbReference>
<organism evidence="13 14">
    <name type="scientific">Vibrio penaeicida</name>
    <dbReference type="NCBI Taxonomy" id="104609"/>
    <lineage>
        <taxon>Bacteria</taxon>
        <taxon>Pseudomonadati</taxon>
        <taxon>Pseudomonadota</taxon>
        <taxon>Gammaproteobacteria</taxon>
        <taxon>Vibrionales</taxon>
        <taxon>Vibrionaceae</taxon>
        <taxon>Vibrio</taxon>
    </lineage>
</organism>
<evidence type="ECO:0000256" key="7">
    <source>
        <dbReference type="ARBA" id="ARBA00022679"/>
    </source>
</evidence>
<dbReference type="GO" id="GO:0004312">
    <property type="term" value="F:fatty acid synthase activity"/>
    <property type="evidence" value="ECO:0007669"/>
    <property type="project" value="TreeGrafter"/>
</dbReference>
<dbReference type="InterPro" id="IPR001227">
    <property type="entry name" value="Ac_transferase_dom_sf"/>
</dbReference>
<evidence type="ECO:0008006" key="15">
    <source>
        <dbReference type="Google" id="ProtNLM"/>
    </source>
</evidence>
<evidence type="ECO:0000256" key="4">
    <source>
        <dbReference type="ARBA" id="ARBA00022450"/>
    </source>
</evidence>
<protein>
    <recommendedName>
        <fullName evidence="15">Amino acid adenylation domain-containing protein</fullName>
    </recommendedName>
</protein>
<dbReference type="Gene3D" id="3.30.70.3290">
    <property type="match status" value="1"/>
</dbReference>
<dbReference type="InterPro" id="IPR001242">
    <property type="entry name" value="Condensation_dom"/>
</dbReference>
<dbReference type="SMART" id="SM00825">
    <property type="entry name" value="PKS_KS"/>
    <property type="match status" value="1"/>
</dbReference>
<keyword evidence="6" id="KW-0436">Ligase</keyword>
<dbReference type="InterPro" id="IPR045851">
    <property type="entry name" value="AMP-bd_C_sf"/>
</dbReference>
<dbReference type="GO" id="GO:0006633">
    <property type="term" value="P:fatty acid biosynthetic process"/>
    <property type="evidence" value="ECO:0007669"/>
    <property type="project" value="InterPro"/>
</dbReference>
<dbReference type="InterPro" id="IPR036736">
    <property type="entry name" value="ACP-like_sf"/>
</dbReference>
<dbReference type="Gene3D" id="3.30.300.30">
    <property type="match status" value="2"/>
</dbReference>
<dbReference type="InterPro" id="IPR016036">
    <property type="entry name" value="Malonyl_transacylase_ACP-bd"/>
</dbReference>
<dbReference type="SUPFAM" id="SSF56801">
    <property type="entry name" value="Acetyl-CoA synthetase-like"/>
    <property type="match status" value="1"/>
</dbReference>
<dbReference type="SUPFAM" id="SSF47336">
    <property type="entry name" value="ACP-like"/>
    <property type="match status" value="2"/>
</dbReference>
<dbReference type="InterPro" id="IPR050091">
    <property type="entry name" value="PKS_NRPS_Biosynth_Enz"/>
</dbReference>
<dbReference type="InterPro" id="IPR009081">
    <property type="entry name" value="PP-bd_ACP"/>
</dbReference>
<dbReference type="InterPro" id="IPR014043">
    <property type="entry name" value="Acyl_transferase_dom"/>
</dbReference>
<dbReference type="InterPro" id="IPR016039">
    <property type="entry name" value="Thiolase-like"/>
</dbReference>